<name>A0A0C2FH84_9BILA</name>
<evidence type="ECO:0000256" key="1">
    <source>
        <dbReference type="SAM" id="MobiDB-lite"/>
    </source>
</evidence>
<evidence type="ECO:0000313" key="2">
    <source>
        <dbReference type="EMBL" id="KIH46114.1"/>
    </source>
</evidence>
<proteinExistence type="predicted"/>
<sequence length="75" mass="8434">MSGSEAGVNIEEDDIPMKDDGSDDEMDDAQEQSDEEGNENEDDSEDELQEDIYGRTINRYPAVCYLHLHSFCSAL</sequence>
<feature type="compositionally biased region" description="Acidic residues" evidence="1">
    <location>
        <begin position="21"/>
        <end position="50"/>
    </location>
</feature>
<dbReference type="Proteomes" id="UP000054047">
    <property type="component" value="Unassembled WGS sequence"/>
</dbReference>
<accession>A0A0C2FH84</accession>
<protein>
    <submittedName>
        <fullName evidence="2">Uncharacterized protein</fullName>
    </submittedName>
</protein>
<dbReference type="AlphaFoldDB" id="A0A0C2FH84"/>
<gene>
    <name evidence="2" type="ORF">ANCDUO_23836</name>
</gene>
<reference evidence="2 3" key="1">
    <citation type="submission" date="2013-12" db="EMBL/GenBank/DDBJ databases">
        <title>Draft genome of the parsitic nematode Ancylostoma duodenale.</title>
        <authorList>
            <person name="Mitreva M."/>
        </authorList>
    </citation>
    <scope>NUCLEOTIDE SEQUENCE [LARGE SCALE GENOMIC DNA]</scope>
    <source>
        <strain evidence="2 3">Zhejiang</strain>
    </source>
</reference>
<feature type="region of interest" description="Disordered" evidence="1">
    <location>
        <begin position="1"/>
        <end position="53"/>
    </location>
</feature>
<dbReference type="EMBL" id="KN770114">
    <property type="protein sequence ID" value="KIH46114.1"/>
    <property type="molecule type" value="Genomic_DNA"/>
</dbReference>
<organism evidence="2 3">
    <name type="scientific">Ancylostoma duodenale</name>
    <dbReference type="NCBI Taxonomy" id="51022"/>
    <lineage>
        <taxon>Eukaryota</taxon>
        <taxon>Metazoa</taxon>
        <taxon>Ecdysozoa</taxon>
        <taxon>Nematoda</taxon>
        <taxon>Chromadorea</taxon>
        <taxon>Rhabditida</taxon>
        <taxon>Rhabditina</taxon>
        <taxon>Rhabditomorpha</taxon>
        <taxon>Strongyloidea</taxon>
        <taxon>Ancylostomatidae</taxon>
        <taxon>Ancylostomatinae</taxon>
        <taxon>Ancylostoma</taxon>
    </lineage>
</organism>
<evidence type="ECO:0000313" key="3">
    <source>
        <dbReference type="Proteomes" id="UP000054047"/>
    </source>
</evidence>
<keyword evidence="3" id="KW-1185">Reference proteome</keyword>